<evidence type="ECO:0000313" key="3">
    <source>
        <dbReference type="EMBL" id="CAI4010584.1"/>
    </source>
</evidence>
<evidence type="ECO:0000256" key="1">
    <source>
        <dbReference type="SAM" id="MobiDB-lite"/>
    </source>
</evidence>
<protein>
    <submittedName>
        <fullName evidence="3">Uncharacterized protein</fullName>
    </submittedName>
</protein>
<gene>
    <name evidence="3" type="ORF">C1SCF055_LOCUS35842</name>
</gene>
<dbReference type="EMBL" id="CAMXCT010004857">
    <property type="protein sequence ID" value="CAI4010584.1"/>
    <property type="molecule type" value="Genomic_DNA"/>
</dbReference>
<feature type="compositionally biased region" description="Polar residues" evidence="1">
    <location>
        <begin position="1"/>
        <end position="24"/>
    </location>
</feature>
<feature type="transmembrane region" description="Helical" evidence="2">
    <location>
        <begin position="246"/>
        <end position="265"/>
    </location>
</feature>
<dbReference type="Proteomes" id="UP001152797">
    <property type="component" value="Unassembled WGS sequence"/>
</dbReference>
<comment type="caution">
    <text evidence="3">The sequence shown here is derived from an EMBL/GenBank/DDBJ whole genome shotgun (WGS) entry which is preliminary data.</text>
</comment>
<reference evidence="4 5" key="2">
    <citation type="submission" date="2024-05" db="EMBL/GenBank/DDBJ databases">
        <authorList>
            <person name="Chen Y."/>
            <person name="Shah S."/>
            <person name="Dougan E. K."/>
            <person name="Thang M."/>
            <person name="Chan C."/>
        </authorList>
    </citation>
    <scope>NUCLEOTIDE SEQUENCE [LARGE SCALE GENOMIC DNA]</scope>
</reference>
<dbReference type="EMBL" id="CAMXCT030004857">
    <property type="protein sequence ID" value="CAL4797896.1"/>
    <property type="molecule type" value="Genomic_DNA"/>
</dbReference>
<sequence>MAMSKTANGNATSEGSKEQASQALRQLFRRNGAAKDDAGEAGEIDVKLATLLDRVLKPTGASSSSSSKGPMPVTKPAMETPEELAEKMGPEPYRKPLPDMPKRRLVLPEEGGLSAPMKVKVKEARKALQKKDQTVTQLTLSLKQCRKQVWDLQCEANAADMKVARMLQKREGELPEEYREELERLKDKEEEIADQLSTARANAQRWASVAKRQDAMLQQDSGDAMLVKTMLVSYLFSLVESSSMELLDKLAIYVVAVTLLIMLAKPALPKVTWGYDFLPQMACHMWSFLIACIILLYLGNGSSTEQFMAIASFTASMLIVANLATVGYPLYYSAPAVAALWELIYVIQRFDK</sequence>
<proteinExistence type="predicted"/>
<evidence type="ECO:0000313" key="4">
    <source>
        <dbReference type="EMBL" id="CAL4797896.1"/>
    </source>
</evidence>
<keyword evidence="5" id="KW-1185">Reference proteome</keyword>
<keyword evidence="2" id="KW-0472">Membrane</keyword>
<dbReference type="AlphaFoldDB" id="A0A9P1DHP5"/>
<feature type="transmembrane region" description="Helical" evidence="2">
    <location>
        <begin position="277"/>
        <end position="298"/>
    </location>
</feature>
<feature type="region of interest" description="Disordered" evidence="1">
    <location>
        <begin position="58"/>
        <end position="100"/>
    </location>
</feature>
<feature type="transmembrane region" description="Helical" evidence="2">
    <location>
        <begin position="330"/>
        <end position="347"/>
    </location>
</feature>
<evidence type="ECO:0000256" key="2">
    <source>
        <dbReference type="SAM" id="Phobius"/>
    </source>
</evidence>
<accession>A0A9P1DHP5</accession>
<dbReference type="EMBL" id="CAMXCT020004857">
    <property type="protein sequence ID" value="CAL1163959.1"/>
    <property type="molecule type" value="Genomic_DNA"/>
</dbReference>
<keyword evidence="2" id="KW-1133">Transmembrane helix</keyword>
<feature type="region of interest" description="Disordered" evidence="1">
    <location>
        <begin position="1"/>
        <end position="43"/>
    </location>
</feature>
<reference evidence="3" key="1">
    <citation type="submission" date="2022-10" db="EMBL/GenBank/DDBJ databases">
        <authorList>
            <person name="Chen Y."/>
            <person name="Dougan E. K."/>
            <person name="Chan C."/>
            <person name="Rhodes N."/>
            <person name="Thang M."/>
        </authorList>
    </citation>
    <scope>NUCLEOTIDE SEQUENCE</scope>
</reference>
<feature type="compositionally biased region" description="Basic and acidic residues" evidence="1">
    <location>
        <begin position="84"/>
        <end position="100"/>
    </location>
</feature>
<organism evidence="3">
    <name type="scientific">Cladocopium goreaui</name>
    <dbReference type="NCBI Taxonomy" id="2562237"/>
    <lineage>
        <taxon>Eukaryota</taxon>
        <taxon>Sar</taxon>
        <taxon>Alveolata</taxon>
        <taxon>Dinophyceae</taxon>
        <taxon>Suessiales</taxon>
        <taxon>Symbiodiniaceae</taxon>
        <taxon>Cladocopium</taxon>
    </lineage>
</organism>
<dbReference type="OrthoDB" id="10670348at2759"/>
<keyword evidence="2" id="KW-0812">Transmembrane</keyword>
<name>A0A9P1DHP5_9DINO</name>
<evidence type="ECO:0000313" key="5">
    <source>
        <dbReference type="Proteomes" id="UP001152797"/>
    </source>
</evidence>